<comment type="caution">
    <text evidence="2">The sequence shown here is derived from an EMBL/GenBank/DDBJ whole genome shotgun (WGS) entry which is preliminary data.</text>
</comment>
<reference evidence="2 3" key="1">
    <citation type="journal article" date="2020" name="ISME J.">
        <title>Uncovering the hidden diversity of litter-decomposition mechanisms in mushroom-forming fungi.</title>
        <authorList>
            <person name="Floudas D."/>
            <person name="Bentzer J."/>
            <person name="Ahren D."/>
            <person name="Johansson T."/>
            <person name="Persson P."/>
            <person name="Tunlid A."/>
        </authorList>
    </citation>
    <scope>NUCLEOTIDE SEQUENCE [LARGE SCALE GENOMIC DNA]</scope>
    <source>
        <strain evidence="2 3">CBS 175.51</strain>
    </source>
</reference>
<dbReference type="OrthoDB" id="2922650at2759"/>
<evidence type="ECO:0000256" key="1">
    <source>
        <dbReference type="SAM" id="MobiDB-lite"/>
    </source>
</evidence>
<dbReference type="Proteomes" id="UP000541558">
    <property type="component" value="Unassembled WGS sequence"/>
</dbReference>
<protein>
    <submittedName>
        <fullName evidence="2">Uncharacterized protein</fullName>
    </submittedName>
</protein>
<proteinExistence type="predicted"/>
<dbReference type="SUPFAM" id="SSF52047">
    <property type="entry name" value="RNI-like"/>
    <property type="match status" value="1"/>
</dbReference>
<name>A0A8H5CCB4_9AGAR</name>
<evidence type="ECO:0000313" key="3">
    <source>
        <dbReference type="Proteomes" id="UP000541558"/>
    </source>
</evidence>
<sequence>MPLSSHRACLTSSTMNNGALEQTSDATLYGSQVLNNMELTSLIFAYLKDITAQEAGIQFEEEDKMPELPASWTGLFAGLARVNRTFFHASTAVLWENLDTLEPLFGTVLPADRQRDTNELFIPLSYFGGTSKQNLDRFRLYTKHTKSLRLSRKTSPKVDTPWALYLATDNRRTQPLFPSLKRLFLTSNDNLSLLVAFLVAPTIRFISVNLDEESERVEDDESAVALTMLLSERATRLTSATLIHPFTAHTASTMFGIKSLTSLNMNIISTLVDGAELEEVKDLTLLEKLRVSQNLDPERPSTFPTSVDIQSATSRPTETDRLRELHVSADGATQFLVASKVSPRSLTHLHMEILPAEPSTQLVLIPHAIAIHTLRNTGLTSLVVECTSEECGADPEALVPFRGDARFNVTGSLVLGLSALQSLTVLKFDQVPFLAVDIMSHLLTAIQTLPLLEVLWLYPKPMTDFEADELMAPSLACLKDIARYNRCLEECLVIIEHFEDAEAVILGGLPPPQTAMKRLMVVPLYAEAEDLESVDDKLKLAKYLDRLFPCLEEVREYRDGWEEANLVGVERIILSFQELRNRAIEELADAIV</sequence>
<evidence type="ECO:0000313" key="2">
    <source>
        <dbReference type="EMBL" id="KAF5339095.1"/>
    </source>
</evidence>
<dbReference type="AlphaFoldDB" id="A0A8H5CCB4"/>
<keyword evidence="3" id="KW-1185">Reference proteome</keyword>
<accession>A0A8H5CCB4</accession>
<dbReference type="EMBL" id="JAACJK010000009">
    <property type="protein sequence ID" value="KAF5339095.1"/>
    <property type="molecule type" value="Genomic_DNA"/>
</dbReference>
<organism evidence="2 3">
    <name type="scientific">Ephemerocybe angulata</name>
    <dbReference type="NCBI Taxonomy" id="980116"/>
    <lineage>
        <taxon>Eukaryota</taxon>
        <taxon>Fungi</taxon>
        <taxon>Dikarya</taxon>
        <taxon>Basidiomycota</taxon>
        <taxon>Agaricomycotina</taxon>
        <taxon>Agaricomycetes</taxon>
        <taxon>Agaricomycetidae</taxon>
        <taxon>Agaricales</taxon>
        <taxon>Agaricineae</taxon>
        <taxon>Psathyrellaceae</taxon>
        <taxon>Ephemerocybe</taxon>
    </lineage>
</organism>
<feature type="compositionally biased region" description="Polar residues" evidence="1">
    <location>
        <begin position="302"/>
        <end position="316"/>
    </location>
</feature>
<feature type="region of interest" description="Disordered" evidence="1">
    <location>
        <begin position="296"/>
        <end position="318"/>
    </location>
</feature>
<gene>
    <name evidence="2" type="ORF">D9611_011211</name>
</gene>